<dbReference type="GO" id="GO:0016811">
    <property type="term" value="F:hydrolase activity, acting on carbon-nitrogen (but not peptide) bonds, in linear amides"/>
    <property type="evidence" value="ECO:0007669"/>
    <property type="project" value="UniProtKB-ARBA"/>
</dbReference>
<accession>A0A936ZH00</accession>
<dbReference type="EMBL" id="JAEQMY010000060">
    <property type="protein sequence ID" value="MBL0407022.1"/>
    <property type="molecule type" value="Genomic_DNA"/>
</dbReference>
<dbReference type="Gene3D" id="3.60.20.30">
    <property type="entry name" value="(Glycosyl)asparaginase"/>
    <property type="match status" value="1"/>
</dbReference>
<dbReference type="CDD" id="cd04701">
    <property type="entry name" value="Asparaginase_2"/>
    <property type="match status" value="1"/>
</dbReference>
<name>A0A936ZH00_9HYPH</name>
<dbReference type="Proteomes" id="UP000605848">
    <property type="component" value="Unassembled WGS sequence"/>
</dbReference>
<feature type="binding site" evidence="6">
    <location>
        <begin position="209"/>
        <end position="212"/>
    </location>
    <ligand>
        <name>substrate</name>
    </ligand>
</feature>
<keyword evidence="2" id="KW-0378">Hydrolase</keyword>
<evidence type="ECO:0000256" key="6">
    <source>
        <dbReference type="PIRSR" id="PIRSR600246-2"/>
    </source>
</evidence>
<dbReference type="GO" id="GO:0008233">
    <property type="term" value="F:peptidase activity"/>
    <property type="evidence" value="ECO:0007669"/>
    <property type="project" value="UniProtKB-KW"/>
</dbReference>
<evidence type="ECO:0000313" key="9">
    <source>
        <dbReference type="Proteomes" id="UP000605848"/>
    </source>
</evidence>
<keyword evidence="9" id="KW-1185">Reference proteome</keyword>
<dbReference type="InterPro" id="IPR000246">
    <property type="entry name" value="Peptidase_T2"/>
</dbReference>
<evidence type="ECO:0000256" key="1">
    <source>
        <dbReference type="ARBA" id="ARBA00022670"/>
    </source>
</evidence>
<proteinExistence type="predicted"/>
<dbReference type="PANTHER" id="PTHR10188:SF6">
    <property type="entry name" value="N(4)-(BETA-N-ACETYLGLUCOSAMINYL)-L-ASPARAGINASE"/>
    <property type="match status" value="1"/>
</dbReference>
<evidence type="ECO:0000256" key="7">
    <source>
        <dbReference type="PIRSR" id="PIRSR600246-3"/>
    </source>
</evidence>
<evidence type="ECO:0000256" key="2">
    <source>
        <dbReference type="ARBA" id="ARBA00022801"/>
    </source>
</evidence>
<dbReference type="FunFam" id="3.60.20.30:FF:000001">
    <property type="entry name" value="Isoaspartyl peptidase/L-asparaginase"/>
    <property type="match status" value="1"/>
</dbReference>
<comment type="caution">
    <text evidence="8">The sequence shown here is derived from an EMBL/GenBank/DDBJ whole genome shotgun (WGS) entry which is preliminary data.</text>
</comment>
<dbReference type="GO" id="GO:0006508">
    <property type="term" value="P:proteolysis"/>
    <property type="evidence" value="ECO:0007669"/>
    <property type="project" value="UniProtKB-KW"/>
</dbReference>
<sequence>MTGITASDDFALAIHGGAGTILRSKMTPEREAAYHAGLRRSLEAGRAVLAEGGSALDAVSAAVMALEDEPLFNAGRGAVYTSAGKQEMDAAVMDGRDRAAGAVAGICGPRNPILAARAVMEHSGHVVLIGESALEFCRAQGLAFEEPSYFYTEQRWQALQETLAMRKSGADDGDESRKHGTVGAVARDRSGNLAAATSTGGMTAKSPGRVGDSPVIGAGTWADNETCAISATGHGEIFIRYAAAHEIASRMRYAGQSLEEASRAVVIDMLAPAGGSGGIIAVDHAGNVSLPFNCSGMYRGVVRGDGVLRTAIYDEPLISFQGR</sequence>
<feature type="binding site" evidence="6">
    <location>
        <begin position="232"/>
        <end position="235"/>
    </location>
    <ligand>
        <name>substrate</name>
    </ligand>
</feature>
<keyword evidence="3" id="KW-0068">Autocatalytic cleavage</keyword>
<reference evidence="8" key="1">
    <citation type="submission" date="2021-01" db="EMBL/GenBank/DDBJ databases">
        <title>Microvirga sp.</title>
        <authorList>
            <person name="Kim M.K."/>
        </authorList>
    </citation>
    <scope>NUCLEOTIDE SEQUENCE</scope>
    <source>
        <strain evidence="8">5420S-16</strain>
    </source>
</reference>
<dbReference type="PANTHER" id="PTHR10188">
    <property type="entry name" value="L-ASPARAGINASE"/>
    <property type="match status" value="1"/>
</dbReference>
<keyword evidence="1" id="KW-0645">Protease</keyword>
<dbReference type="RefSeq" id="WP_202063880.1">
    <property type="nucleotide sequence ID" value="NZ_JAEQMY010000060.1"/>
</dbReference>
<dbReference type="AlphaFoldDB" id="A0A936ZH00"/>
<feature type="active site" description="Nucleophile" evidence="5">
    <location>
        <position position="181"/>
    </location>
</feature>
<protein>
    <recommendedName>
        <fullName evidence="4">Isoaspartyl peptidase</fullName>
    </recommendedName>
</protein>
<dbReference type="InterPro" id="IPR029055">
    <property type="entry name" value="Ntn_hydrolases_N"/>
</dbReference>
<gene>
    <name evidence="8" type="ORF">JKG68_24090</name>
</gene>
<evidence type="ECO:0000313" key="8">
    <source>
        <dbReference type="EMBL" id="MBL0407022.1"/>
    </source>
</evidence>
<feature type="site" description="Cleavage; by autolysis" evidence="7">
    <location>
        <begin position="180"/>
        <end position="181"/>
    </location>
</feature>
<evidence type="ECO:0000256" key="5">
    <source>
        <dbReference type="PIRSR" id="PIRSR600246-1"/>
    </source>
</evidence>
<organism evidence="8 9">
    <name type="scientific">Microvirga aerilata</name>
    <dbReference type="NCBI Taxonomy" id="670292"/>
    <lineage>
        <taxon>Bacteria</taxon>
        <taxon>Pseudomonadati</taxon>
        <taxon>Pseudomonadota</taxon>
        <taxon>Alphaproteobacteria</taxon>
        <taxon>Hyphomicrobiales</taxon>
        <taxon>Methylobacteriaceae</taxon>
        <taxon>Microvirga</taxon>
    </lineage>
</organism>
<evidence type="ECO:0000256" key="4">
    <source>
        <dbReference type="ARBA" id="ARBA00069124"/>
    </source>
</evidence>
<dbReference type="Pfam" id="PF01112">
    <property type="entry name" value="Asparaginase_2"/>
    <property type="match status" value="1"/>
</dbReference>
<dbReference type="SUPFAM" id="SSF56235">
    <property type="entry name" value="N-terminal nucleophile aminohydrolases (Ntn hydrolases)"/>
    <property type="match status" value="1"/>
</dbReference>
<evidence type="ECO:0000256" key="3">
    <source>
        <dbReference type="ARBA" id="ARBA00022813"/>
    </source>
</evidence>